<evidence type="ECO:0000313" key="3">
    <source>
        <dbReference type="Proteomes" id="UP000005222"/>
    </source>
</evidence>
<keyword evidence="3" id="KW-1185">Reference proteome</keyword>
<dbReference type="HOGENOM" id="CLU_049633_3_0_1"/>
<reference evidence="3" key="2">
    <citation type="journal article" date="2012" name="G3 (Bethesda)">
        <title>Pichia sorbitophila, an interspecies yeast hybrid reveals early steps of genome resolution following polyploidization.</title>
        <authorList>
            <person name="Leh Louis V."/>
            <person name="Despons L."/>
            <person name="Friedrich A."/>
            <person name="Martin T."/>
            <person name="Durrens P."/>
            <person name="Casaregola S."/>
            <person name="Neuveglise C."/>
            <person name="Fairhead C."/>
            <person name="Marck C."/>
            <person name="Cruz J.A."/>
            <person name="Straub M.L."/>
            <person name="Kugler V."/>
            <person name="Sacerdot C."/>
            <person name="Uzunov Z."/>
            <person name="Thierry A."/>
            <person name="Weiss S."/>
            <person name="Bleykasten C."/>
            <person name="De Montigny J."/>
            <person name="Jacques N."/>
            <person name="Jung P."/>
            <person name="Lemaire M."/>
            <person name="Mallet S."/>
            <person name="Morel G."/>
            <person name="Richard G.F."/>
            <person name="Sarkar A."/>
            <person name="Savel G."/>
            <person name="Schacherer J."/>
            <person name="Seret M.L."/>
            <person name="Talla E."/>
            <person name="Samson G."/>
            <person name="Jubin C."/>
            <person name="Poulain J."/>
            <person name="Vacherie B."/>
            <person name="Barbe V."/>
            <person name="Pelletier E."/>
            <person name="Sherman D.J."/>
            <person name="Westhof E."/>
            <person name="Weissenbach J."/>
            <person name="Baret P.V."/>
            <person name="Wincker P."/>
            <person name="Gaillardin C."/>
            <person name="Dujon B."/>
            <person name="Souciet J.L."/>
        </authorList>
    </citation>
    <scope>NUCLEOTIDE SEQUENCE [LARGE SCALE GENOMIC DNA]</scope>
    <source>
        <strain evidence="3">ATCC MYA-4447 / BCRC 22081 / CBS 7064 / NBRC 10061 / NRRL Y-12695</strain>
    </source>
</reference>
<dbReference type="InParanoid" id="G8YTZ5"/>
<dbReference type="AlphaFoldDB" id="G8YTZ5"/>
<evidence type="ECO:0000313" key="2">
    <source>
        <dbReference type="EMBL" id="CCE73396.1"/>
    </source>
</evidence>
<accession>G8YTZ5</accession>
<proteinExistence type="predicted"/>
<dbReference type="Gene3D" id="3.40.50.1820">
    <property type="entry name" value="alpha/beta hydrolase"/>
    <property type="match status" value="1"/>
</dbReference>
<dbReference type="OMA" id="PPWVNKE"/>
<dbReference type="EMBL" id="FO082059">
    <property type="protein sequence ID" value="CCE72835.1"/>
    <property type="molecule type" value="Genomic_DNA"/>
</dbReference>
<dbReference type="OrthoDB" id="10034502at2759"/>
<dbReference type="EMBL" id="FO082058">
    <property type="protein sequence ID" value="CCE73396.1"/>
    <property type="molecule type" value="Genomic_DNA"/>
</dbReference>
<dbReference type="eggNOG" id="KOG4840">
    <property type="taxonomic scope" value="Eukaryota"/>
</dbReference>
<dbReference type="InterPro" id="IPR029058">
    <property type="entry name" value="AB_hydrolase_fold"/>
</dbReference>
<dbReference type="Proteomes" id="UP000005222">
    <property type="component" value="Chromosome B"/>
</dbReference>
<evidence type="ECO:0000313" key="1">
    <source>
        <dbReference type="EMBL" id="CCE72835.1"/>
    </source>
</evidence>
<reference evidence="2" key="1">
    <citation type="submission" date="2011-10" db="EMBL/GenBank/DDBJ databases">
        <authorList>
            <person name="Genoscope - CEA"/>
        </authorList>
    </citation>
    <scope>NUCLEOTIDE SEQUENCE</scope>
    <source>
        <strain evidence="2">CBS 7064</strain>
    </source>
</reference>
<dbReference type="InterPro" id="IPR013744">
    <property type="entry name" value="SidJ"/>
</dbReference>
<dbReference type="PANTHER" id="PTHR31591:SF1">
    <property type="entry name" value="UPF0613 PROTEIN PB24D3.06C"/>
    <property type="match status" value="1"/>
</dbReference>
<dbReference type="SUPFAM" id="SSF53474">
    <property type="entry name" value="alpha/beta-Hydrolases"/>
    <property type="match status" value="1"/>
</dbReference>
<name>G8YTZ5_PICSO</name>
<dbReference type="PANTHER" id="PTHR31591">
    <property type="entry name" value="UPF0613 PROTEIN PB24D3.06C"/>
    <property type="match status" value="1"/>
</dbReference>
<dbReference type="Proteomes" id="UP000005222">
    <property type="component" value="Chromosome A"/>
</dbReference>
<organism evidence="2 3">
    <name type="scientific">Pichia sorbitophila (strain ATCC MYA-4447 / BCRC 22081 / CBS 7064 / NBRC 10061 / NRRL Y-12695)</name>
    <name type="common">Hybrid yeast</name>
    <dbReference type="NCBI Taxonomy" id="559304"/>
    <lineage>
        <taxon>Eukaryota</taxon>
        <taxon>Fungi</taxon>
        <taxon>Dikarya</taxon>
        <taxon>Ascomycota</taxon>
        <taxon>Saccharomycotina</taxon>
        <taxon>Pichiomycetes</taxon>
        <taxon>Debaryomycetaceae</taxon>
        <taxon>Millerozyma</taxon>
    </lineage>
</organism>
<sequence length="307" mass="33937">MASYQPAKVYEYTPGLTAFEFGENSETDLAHNVIIFIGGLGDGVLTVPYITNLSKSLKDIDNGTGRWSLIQILISSSYQGWGTGSLKRDAQEIGRAVQFFRSEKGGSRKKVVLMGHSTGTQDSVQYLSKFVYENEGNETIKLDGAILQAPVSDRQAFEQEDPSALAQLLNKCKTEFIDKGKVNDILPQEYRSLTFGVPITAYRFYSLASVGGDDDFFSSDLTADDHKQTFGKIKTPFLVLFGEKDEYASPTLDRQKLVDSWRAATTERYWSPLSKVLKGATHNVGPASDEGAEEDLIKTVKAFITHI</sequence>
<dbReference type="Pfam" id="PF08538">
    <property type="entry name" value="DUF1749"/>
    <property type="match status" value="1"/>
</dbReference>
<gene>
    <name evidence="2" type="primary">Piso0_000432</name>
    <name evidence="1" type="ORF">GNLVRS01_PISO0A09218g</name>
    <name evidence="2" type="ORF">GNLVRS01_PISO0B09285g</name>
</gene>
<protein>
    <submittedName>
        <fullName evidence="2">Piso0_000432 protein</fullName>
    </submittedName>
</protein>